<dbReference type="EMBL" id="JACHXZ010000003">
    <property type="protein sequence ID" value="MBB3169177.1"/>
    <property type="molecule type" value="Genomic_DNA"/>
</dbReference>
<dbReference type="PANTHER" id="PTHR33525">
    <property type="match status" value="1"/>
</dbReference>
<evidence type="ECO:0000259" key="1">
    <source>
        <dbReference type="PROSITE" id="PS51833"/>
    </source>
</evidence>
<dbReference type="RefSeq" id="WP_183910661.1">
    <property type="nucleotide sequence ID" value="NZ_JACHXZ010000003.1"/>
</dbReference>
<keyword evidence="3" id="KW-1185">Reference proteome</keyword>
<feature type="domain" description="HDOD" evidence="1">
    <location>
        <begin position="12"/>
        <end position="192"/>
    </location>
</feature>
<dbReference type="PROSITE" id="PS51833">
    <property type="entry name" value="HDOD"/>
    <property type="match status" value="1"/>
</dbReference>
<evidence type="ECO:0000313" key="2">
    <source>
        <dbReference type="EMBL" id="MBB3169177.1"/>
    </source>
</evidence>
<dbReference type="SUPFAM" id="SSF109604">
    <property type="entry name" value="HD-domain/PDEase-like"/>
    <property type="match status" value="1"/>
</dbReference>
<reference evidence="2 3" key="1">
    <citation type="submission" date="2020-08" db="EMBL/GenBank/DDBJ databases">
        <title>Genomic Encyclopedia of Type Strains, Phase III (KMG-III): the genomes of soil and plant-associated and newly described type strains.</title>
        <authorList>
            <person name="Whitman W."/>
        </authorList>
    </citation>
    <scope>NUCLEOTIDE SEQUENCE [LARGE SCALE GENOMIC DNA]</scope>
    <source>
        <strain evidence="2 3">CECT 8571</strain>
    </source>
</reference>
<comment type="caution">
    <text evidence="2">The sequence shown here is derived from an EMBL/GenBank/DDBJ whole genome shotgun (WGS) entry which is preliminary data.</text>
</comment>
<dbReference type="InterPro" id="IPR052340">
    <property type="entry name" value="RNase_Y/CdgJ"/>
</dbReference>
<dbReference type="PANTHER" id="PTHR33525:SF6">
    <property type="entry name" value="HDOD DOMAIN-CONTAINING PROTEIN"/>
    <property type="match status" value="1"/>
</dbReference>
<evidence type="ECO:0000313" key="3">
    <source>
        <dbReference type="Proteomes" id="UP000559987"/>
    </source>
</evidence>
<organism evidence="2 3">
    <name type="scientific">Simiduia aestuariiviva</name>
    <dbReference type="NCBI Taxonomy" id="1510459"/>
    <lineage>
        <taxon>Bacteria</taxon>
        <taxon>Pseudomonadati</taxon>
        <taxon>Pseudomonadota</taxon>
        <taxon>Gammaproteobacteria</taxon>
        <taxon>Cellvibrionales</taxon>
        <taxon>Cellvibrionaceae</taxon>
        <taxon>Simiduia</taxon>
    </lineage>
</organism>
<accession>A0A839UUX9</accession>
<proteinExistence type="predicted"/>
<sequence>MDQRLLDKVHQLPPMPQVVQSLIASFGEADVNTDDITRKLASDQVLTAKVLRMANSVHYGAQRKIASVNDAVVLLGFDALRTLVLASGLTSTLTAPEGFDIKQFWRNSFDMAAVCKWLASFTALNRETAFTCGMMHNIGGLIIHIIAPEEAEDLDTIGTADPWLFTELGSALAERWHFPGSICHAIRHQLAPGQAAIQEPLAYLLFLANYIEATYCSSPEAVAQNMPELALAKLHISQDALMAKLVELESAKGRFDALLS</sequence>
<dbReference type="Pfam" id="PF08668">
    <property type="entry name" value="HDOD"/>
    <property type="match status" value="1"/>
</dbReference>
<name>A0A839UUX9_9GAMM</name>
<dbReference type="InterPro" id="IPR013976">
    <property type="entry name" value="HDOD"/>
</dbReference>
<dbReference type="Proteomes" id="UP000559987">
    <property type="component" value="Unassembled WGS sequence"/>
</dbReference>
<dbReference type="Gene3D" id="1.10.3210.10">
    <property type="entry name" value="Hypothetical protein af1432"/>
    <property type="match status" value="1"/>
</dbReference>
<protein>
    <submittedName>
        <fullName evidence="2">HD-like signal output (HDOD) protein</fullName>
    </submittedName>
</protein>
<gene>
    <name evidence="2" type="ORF">FHS30_002385</name>
</gene>
<dbReference type="AlphaFoldDB" id="A0A839UUX9"/>